<dbReference type="Gene3D" id="1.10.540.10">
    <property type="entry name" value="Acyl-CoA dehydrogenase/oxidase, N-terminal domain"/>
    <property type="match status" value="1"/>
</dbReference>
<dbReference type="GO" id="GO:0016627">
    <property type="term" value="F:oxidoreductase activity, acting on the CH-CH group of donors"/>
    <property type="evidence" value="ECO:0007669"/>
    <property type="project" value="InterPro"/>
</dbReference>
<feature type="domain" description="Acyl-CoA dehydrogenase C-terminal" evidence="2">
    <location>
        <begin position="225"/>
        <end position="354"/>
    </location>
</feature>
<keyword evidence="1" id="KW-0560">Oxidoreductase</keyword>
<dbReference type="RefSeq" id="WP_372456275.1">
    <property type="nucleotide sequence ID" value="NZ_JAGTTM010000004.1"/>
</dbReference>
<dbReference type="InterPro" id="IPR037069">
    <property type="entry name" value="AcylCoA_DH/ox_N_sf"/>
</dbReference>
<accession>A0A9X1RZZ7</accession>
<dbReference type="InterPro" id="IPR046373">
    <property type="entry name" value="Acyl-CoA_Oxase/DH_mid-dom_sf"/>
</dbReference>
<protein>
    <recommendedName>
        <fullName evidence="2">Acyl-CoA dehydrogenase C-terminal domain-containing protein</fullName>
    </recommendedName>
</protein>
<dbReference type="Pfam" id="PF08028">
    <property type="entry name" value="Acyl-CoA_dh_2"/>
    <property type="match status" value="1"/>
</dbReference>
<dbReference type="InterPro" id="IPR036250">
    <property type="entry name" value="AcylCo_DH-like_C"/>
</dbReference>
<gene>
    <name evidence="3" type="ORF">KEC56_11120</name>
</gene>
<dbReference type="AlphaFoldDB" id="A0A9X1RZZ7"/>
<sequence length="378" mass="41553">MLAEAESTERNSRHSEALHQQFLQAGFYHLLRPKTWGGYEFTLPDFLRVMREIAQADMATAWCLTLASGHNLQVASYWSEKAQAQLFAGDYFAAPMTSAPTGTLTRVEGGFLVDGVHRYASGVPYSTHFSGHSFHDDRPGVISNFIAPRDAYEILDDWGGTLGLRGSGSNSVKFDNAFIPDEFVLEGVSQLSIDPATQAPGRALHGNPMYGAPGIGFFSLELNSLALGAALALFDQYDDQMTVRKTTFPPFALRSEDTFFQWRYGTARAKLDAAVASMDYAGVLFNKAIADSVSEPYSKPADVRVALAAQESGRLLWEAVHGYLFKSIGSSAVVQGTRVERIWRDLSQWWSHLNTQLADPVASMYAAQHFDPQSPSSL</sequence>
<proteinExistence type="predicted"/>
<comment type="caution">
    <text evidence="3">The sequence shown here is derived from an EMBL/GenBank/DDBJ whole genome shotgun (WGS) entry which is preliminary data.</text>
</comment>
<evidence type="ECO:0000313" key="3">
    <source>
        <dbReference type="EMBL" id="MCC2030056.1"/>
    </source>
</evidence>
<dbReference type="Gene3D" id="1.20.140.10">
    <property type="entry name" value="Butyryl-CoA Dehydrogenase, subunit A, domain 3"/>
    <property type="match status" value="1"/>
</dbReference>
<dbReference type="GO" id="GO:0050660">
    <property type="term" value="F:flavin adenine dinucleotide binding"/>
    <property type="evidence" value="ECO:0007669"/>
    <property type="project" value="InterPro"/>
</dbReference>
<keyword evidence="4" id="KW-1185">Reference proteome</keyword>
<dbReference type="SUPFAM" id="SSF56645">
    <property type="entry name" value="Acyl-CoA dehydrogenase NM domain-like"/>
    <property type="match status" value="1"/>
</dbReference>
<dbReference type="Gene3D" id="2.40.110.10">
    <property type="entry name" value="Butyryl-CoA Dehydrogenase, subunit A, domain 2"/>
    <property type="match status" value="1"/>
</dbReference>
<dbReference type="InterPro" id="IPR013107">
    <property type="entry name" value="Acyl-CoA_DH_C"/>
</dbReference>
<evidence type="ECO:0000259" key="2">
    <source>
        <dbReference type="Pfam" id="PF08028"/>
    </source>
</evidence>
<evidence type="ECO:0000256" key="1">
    <source>
        <dbReference type="ARBA" id="ARBA00023002"/>
    </source>
</evidence>
<dbReference type="EMBL" id="JAGTTM010000004">
    <property type="protein sequence ID" value="MCC2030056.1"/>
    <property type="molecule type" value="Genomic_DNA"/>
</dbReference>
<dbReference type="InterPro" id="IPR009100">
    <property type="entry name" value="AcylCoA_DH/oxidase_NM_dom_sf"/>
</dbReference>
<organism evidence="3 4">
    <name type="scientific">Microbacterium tenebrionis</name>
    <dbReference type="NCBI Taxonomy" id="2830665"/>
    <lineage>
        <taxon>Bacteria</taxon>
        <taxon>Bacillati</taxon>
        <taxon>Actinomycetota</taxon>
        <taxon>Actinomycetes</taxon>
        <taxon>Micrococcales</taxon>
        <taxon>Microbacteriaceae</taxon>
        <taxon>Microbacterium</taxon>
    </lineage>
</organism>
<dbReference type="PIRSF" id="PIRSF016578">
    <property type="entry name" value="HsaA"/>
    <property type="match status" value="1"/>
</dbReference>
<reference evidence="3" key="1">
    <citation type="submission" date="2021-04" db="EMBL/GenBank/DDBJ databases">
        <title>Microbacterium tenobrionis sp. nov. and Microbacterium allomyrinae sp. nov., isolated from larvae of Tenobrio molitor and Allomyrina dichotoma, respectively.</title>
        <authorList>
            <person name="Lee S.D."/>
        </authorList>
    </citation>
    <scope>NUCLEOTIDE SEQUENCE</scope>
    <source>
        <strain evidence="3">YMB-B2</strain>
    </source>
</reference>
<dbReference type="Proteomes" id="UP001139289">
    <property type="component" value="Unassembled WGS sequence"/>
</dbReference>
<dbReference type="SUPFAM" id="SSF47203">
    <property type="entry name" value="Acyl-CoA dehydrogenase C-terminal domain-like"/>
    <property type="match status" value="1"/>
</dbReference>
<evidence type="ECO:0000313" key="4">
    <source>
        <dbReference type="Proteomes" id="UP001139289"/>
    </source>
</evidence>
<name>A0A9X1RZZ7_9MICO</name>